<sequence>MGSCRRKCKSRRVLPETEKKDRISNLPDEVLGRILSLLPTKHAVATSILSSRWRNLYQLSSSLDFDDSLSLNPQLCSGTPNRNTRFRIFVNRVLAKCKGSHISRFRLKCGNHVEYSLVTAWVNFALTSYKVTELEVSIEWGLPCVLQLSHLTCQNLVSLKLDSNFILRVPKFMTFPCLKVLFFKDVSFPGDSSVVFPSNGEYRLDGLNGILLGCPLLEELVIIGCNWNGSDLFFCNPLLRKLTLDVGLGGILDQLNGSSIYFNLPSLVYLKYNESLPERYVVRNLRSVVDAHFEVSFNDDEFEDEQDLCDTMLELIVSVENCKFLYLSGQCLEALTSGDFVLPVFKNLTRVKLEQGYDVSWNDVLLDFLNNSPRLEVLTLVQGRATWNSDGRDGDFILGHHPVPSCLSSRLKVINLEYFNGFRWEIDMVKCFLENANFLEQMVIHQSERNRLKEKQILNLPKASEACSISFK</sequence>
<organism evidence="2 3">
    <name type="scientific">Saponaria officinalis</name>
    <name type="common">Common soapwort</name>
    <name type="synonym">Lychnis saponaria</name>
    <dbReference type="NCBI Taxonomy" id="3572"/>
    <lineage>
        <taxon>Eukaryota</taxon>
        <taxon>Viridiplantae</taxon>
        <taxon>Streptophyta</taxon>
        <taxon>Embryophyta</taxon>
        <taxon>Tracheophyta</taxon>
        <taxon>Spermatophyta</taxon>
        <taxon>Magnoliopsida</taxon>
        <taxon>eudicotyledons</taxon>
        <taxon>Gunneridae</taxon>
        <taxon>Pentapetalae</taxon>
        <taxon>Caryophyllales</taxon>
        <taxon>Caryophyllaceae</taxon>
        <taxon>Caryophylleae</taxon>
        <taxon>Saponaria</taxon>
    </lineage>
</organism>
<dbReference type="CDD" id="cd22160">
    <property type="entry name" value="F-box_AtFBL13-like"/>
    <property type="match status" value="1"/>
</dbReference>
<name>A0AAW1IIC1_SAPOF</name>
<dbReference type="InterPro" id="IPR053781">
    <property type="entry name" value="F-box_AtFBL13-like"/>
</dbReference>
<protein>
    <recommendedName>
        <fullName evidence="1">F-box domain-containing protein</fullName>
    </recommendedName>
</protein>
<proteinExistence type="predicted"/>
<dbReference type="PROSITE" id="PS50181">
    <property type="entry name" value="FBOX"/>
    <property type="match status" value="1"/>
</dbReference>
<dbReference type="SMART" id="SM00579">
    <property type="entry name" value="FBD"/>
    <property type="match status" value="1"/>
</dbReference>
<evidence type="ECO:0000313" key="2">
    <source>
        <dbReference type="EMBL" id="KAK9689146.1"/>
    </source>
</evidence>
<dbReference type="Gene3D" id="1.20.1280.50">
    <property type="match status" value="1"/>
</dbReference>
<dbReference type="SUPFAM" id="SSF81383">
    <property type="entry name" value="F-box domain"/>
    <property type="match status" value="1"/>
</dbReference>
<dbReference type="InterPro" id="IPR055294">
    <property type="entry name" value="FBL60-like"/>
</dbReference>
<reference evidence="2" key="1">
    <citation type="submission" date="2024-03" db="EMBL/GenBank/DDBJ databases">
        <title>WGS assembly of Saponaria officinalis var. Norfolk2.</title>
        <authorList>
            <person name="Jenkins J."/>
            <person name="Shu S."/>
            <person name="Grimwood J."/>
            <person name="Barry K."/>
            <person name="Goodstein D."/>
            <person name="Schmutz J."/>
            <person name="Leebens-Mack J."/>
            <person name="Osbourn A."/>
        </authorList>
    </citation>
    <scope>NUCLEOTIDE SEQUENCE [LARGE SCALE GENOMIC DNA]</scope>
    <source>
        <strain evidence="2">JIC</strain>
    </source>
</reference>
<dbReference type="SUPFAM" id="SSF52047">
    <property type="entry name" value="RNI-like"/>
    <property type="match status" value="1"/>
</dbReference>
<dbReference type="Proteomes" id="UP001443914">
    <property type="component" value="Unassembled WGS sequence"/>
</dbReference>
<dbReference type="Pfam" id="PF00646">
    <property type="entry name" value="F-box"/>
    <property type="match status" value="1"/>
</dbReference>
<evidence type="ECO:0000313" key="3">
    <source>
        <dbReference type="Proteomes" id="UP001443914"/>
    </source>
</evidence>
<accession>A0AAW1IIC1</accession>
<gene>
    <name evidence="2" type="ORF">RND81_09G038300</name>
</gene>
<dbReference type="EMBL" id="JBDFQZ010000009">
    <property type="protein sequence ID" value="KAK9689146.1"/>
    <property type="molecule type" value="Genomic_DNA"/>
</dbReference>
<dbReference type="PANTHER" id="PTHR31293">
    <property type="entry name" value="RNI-LIKE SUPERFAMILY PROTEIN"/>
    <property type="match status" value="1"/>
</dbReference>
<evidence type="ECO:0000259" key="1">
    <source>
        <dbReference type="PROSITE" id="PS50181"/>
    </source>
</evidence>
<dbReference type="Pfam" id="PF08387">
    <property type="entry name" value="FBD"/>
    <property type="match status" value="1"/>
</dbReference>
<keyword evidence="3" id="KW-1185">Reference proteome</keyword>
<dbReference type="InterPro" id="IPR036047">
    <property type="entry name" value="F-box-like_dom_sf"/>
</dbReference>
<dbReference type="InterPro" id="IPR006566">
    <property type="entry name" value="FBD"/>
</dbReference>
<comment type="caution">
    <text evidence="2">The sequence shown here is derived from an EMBL/GenBank/DDBJ whole genome shotgun (WGS) entry which is preliminary data.</text>
</comment>
<feature type="domain" description="F-box" evidence="1">
    <location>
        <begin position="20"/>
        <end position="68"/>
    </location>
</feature>
<dbReference type="AlphaFoldDB" id="A0AAW1IIC1"/>
<dbReference type="PANTHER" id="PTHR31293:SF12">
    <property type="entry name" value="RNI-LIKE SUPERFAMILY PROTEIN"/>
    <property type="match status" value="1"/>
</dbReference>
<dbReference type="InterPro" id="IPR001810">
    <property type="entry name" value="F-box_dom"/>
</dbReference>